<feature type="compositionally biased region" description="Basic and acidic residues" evidence="1">
    <location>
        <begin position="137"/>
        <end position="146"/>
    </location>
</feature>
<accession>A0A9W2V946</accession>
<feature type="compositionally biased region" description="Basic and acidic residues" evidence="1">
    <location>
        <begin position="86"/>
        <end position="95"/>
    </location>
</feature>
<feature type="region of interest" description="Disordered" evidence="1">
    <location>
        <begin position="283"/>
        <end position="319"/>
    </location>
</feature>
<dbReference type="AlphaFoldDB" id="A0A9W2V946"/>
<evidence type="ECO:0000313" key="2">
    <source>
        <dbReference type="Proteomes" id="UP001165780"/>
    </source>
</evidence>
<keyword evidence="2" id="KW-1185">Reference proteome</keyword>
<name>A0A9W2V946_PANPR</name>
<organism evidence="2 3">
    <name type="scientific">Panthera pardus</name>
    <name type="common">Leopard</name>
    <name type="synonym">Felis pardus</name>
    <dbReference type="NCBI Taxonomy" id="9691"/>
    <lineage>
        <taxon>Eukaryota</taxon>
        <taxon>Metazoa</taxon>
        <taxon>Chordata</taxon>
        <taxon>Craniata</taxon>
        <taxon>Vertebrata</taxon>
        <taxon>Euteleostomi</taxon>
        <taxon>Mammalia</taxon>
        <taxon>Eutheria</taxon>
        <taxon>Laurasiatheria</taxon>
        <taxon>Carnivora</taxon>
        <taxon>Feliformia</taxon>
        <taxon>Felidae</taxon>
        <taxon>Pantherinae</taxon>
        <taxon>Panthera</taxon>
    </lineage>
</organism>
<feature type="compositionally biased region" description="Pro residues" evidence="1">
    <location>
        <begin position="111"/>
        <end position="132"/>
    </location>
</feature>
<evidence type="ECO:0000313" key="3">
    <source>
        <dbReference type="RefSeq" id="XP_053755149.1"/>
    </source>
</evidence>
<feature type="region of interest" description="Disordered" evidence="1">
    <location>
        <begin position="1"/>
        <end position="223"/>
    </location>
</feature>
<feature type="compositionally biased region" description="Pro residues" evidence="1">
    <location>
        <begin position="179"/>
        <end position="191"/>
    </location>
</feature>
<dbReference type="PRINTS" id="PR01217">
    <property type="entry name" value="PRICHEXTENSN"/>
</dbReference>
<sequence>MAEMYESGDSLLSFEHPPSTHVPNPEPCTPRSFGSRIQSKGPRFRDRRRGARNYSAGFKDPGRGRQPPSPKRASRGTAGPAIPQHSVRDATDWHTARAGGAQPHCGRRTPRPPLPQPRPPRSAPGPAPPPGRPAVRRSRETPRRGDPLGAPGTRPESGAARSPARGPGGAGAWGGTALPSPPLPTPSPQAPYPRGAAAAPRRPPAHVRPGWLSAAGSGARTPRRRLAALWPPLPARAPRSHSAAVGAVADAALYSKWRGRDVDARRPTSPARPIGAVRRLKGRCRGSGAGAGSTGVARPGGAAAFVSEGEDSGPRRPPRLCSAQLERQLPSLPRSPDIELFCER</sequence>
<proteinExistence type="predicted"/>
<dbReference type="Proteomes" id="UP001165780">
    <property type="component" value="Unplaced"/>
</dbReference>
<protein>
    <submittedName>
        <fullName evidence="3">Translation initiation factor IF-2-like</fullName>
    </submittedName>
</protein>
<reference evidence="3" key="1">
    <citation type="submission" date="2025-08" db="UniProtKB">
        <authorList>
            <consortium name="RefSeq"/>
        </authorList>
    </citation>
    <scope>IDENTIFICATION</scope>
    <source>
        <tissue evidence="3">Whole blood</tissue>
    </source>
</reference>
<dbReference type="RefSeq" id="XP_053755149.1">
    <property type="nucleotide sequence ID" value="XM_053899174.1"/>
</dbReference>
<gene>
    <name evidence="3" type="primary">LOC109274046</name>
</gene>
<dbReference type="GeneID" id="109274046"/>
<evidence type="ECO:0000256" key="1">
    <source>
        <dbReference type="SAM" id="MobiDB-lite"/>
    </source>
</evidence>